<accession>A0ACC0ZB51</accession>
<reference evidence="2" key="1">
    <citation type="journal article" date="2023" name="G3 (Bethesda)">
        <title>Genome assembly and association tests identify interacting loci associated with vigor, precocity, and sex in interspecific pistachio rootstocks.</title>
        <authorList>
            <person name="Palmer W."/>
            <person name="Jacygrad E."/>
            <person name="Sagayaradj S."/>
            <person name="Cavanaugh K."/>
            <person name="Han R."/>
            <person name="Bertier L."/>
            <person name="Beede B."/>
            <person name="Kafkas S."/>
            <person name="Golino D."/>
            <person name="Preece J."/>
            <person name="Michelmore R."/>
        </authorList>
    </citation>
    <scope>NUCLEOTIDE SEQUENCE [LARGE SCALE GENOMIC DNA]</scope>
</reference>
<evidence type="ECO:0000313" key="2">
    <source>
        <dbReference type="Proteomes" id="UP001163603"/>
    </source>
</evidence>
<dbReference type="Proteomes" id="UP001163603">
    <property type="component" value="Chromosome 2"/>
</dbReference>
<name>A0ACC0ZB51_9ROSI</name>
<evidence type="ECO:0000313" key="1">
    <source>
        <dbReference type="EMBL" id="KAJ0047662.1"/>
    </source>
</evidence>
<keyword evidence="2" id="KW-1185">Reference proteome</keyword>
<protein>
    <submittedName>
        <fullName evidence="1">Uncharacterized protein</fullName>
    </submittedName>
</protein>
<comment type="caution">
    <text evidence="1">The sequence shown here is derived from an EMBL/GenBank/DDBJ whole genome shotgun (WGS) entry which is preliminary data.</text>
</comment>
<organism evidence="1 2">
    <name type="scientific">Pistacia integerrima</name>
    <dbReference type="NCBI Taxonomy" id="434235"/>
    <lineage>
        <taxon>Eukaryota</taxon>
        <taxon>Viridiplantae</taxon>
        <taxon>Streptophyta</taxon>
        <taxon>Embryophyta</taxon>
        <taxon>Tracheophyta</taxon>
        <taxon>Spermatophyta</taxon>
        <taxon>Magnoliopsida</taxon>
        <taxon>eudicotyledons</taxon>
        <taxon>Gunneridae</taxon>
        <taxon>Pentapetalae</taxon>
        <taxon>rosids</taxon>
        <taxon>malvids</taxon>
        <taxon>Sapindales</taxon>
        <taxon>Anacardiaceae</taxon>
        <taxon>Pistacia</taxon>
    </lineage>
</organism>
<sequence>MKVSNVDLFDPRTIMDSDFSPGAPDSDFGFAFNDSNFSDRVLRIEIVPDLPDSKSEGDGFSTIADWVRNRKRRREEIKKDTGVDFFMQREEQILHCNMPDTEDGVAYENQDEEPVAMIEESPVDLFSNGMRESEQRHVTLRIHASEEAALMDLLNFMYSRTLSTITPTALLDVLMAADKFEVASCMRYCSRLLRDLPMTCESALLYLDLPSSVLMAEAVQPLTDAAKQFLAARYKDITKFSEEVLHLPLAGIEAVLSSDDLQIASEDAVYDFVLKWARTHYPKLEERREVLGSRLGRLIRFPYMTCRKLKKVLTCNDFDPDFASKLVLESLFFKAETPYRQRSLAAEEANAIHRRFVERAYKYRPVKVVEFELPRQQCIVYLDLKREECAHLFPAGRVYSQAFHLGGQGFFLSAHCNMDQQSSFHCFGLFLGMQEKGSVSFTVDYEFAARTKPSEEYLSKYKGNYTFTGGKAVGYRNLFGVHWTTFMAEDSLFFINGVLHLRAELTIRQ</sequence>
<proteinExistence type="predicted"/>
<gene>
    <name evidence="1" type="ORF">Pint_15049</name>
</gene>
<dbReference type="EMBL" id="CM047737">
    <property type="protein sequence ID" value="KAJ0047662.1"/>
    <property type="molecule type" value="Genomic_DNA"/>
</dbReference>